<sequence length="212" mass="24757">MARHVNRATVRSESISLPPKDDTTSAVVHVQAHDEDRIRIKNRRKRYLDLHPEYTHGSNLELADPLLYDRLIRRFQSPTERQREGRERGYTRSLEADLMRSEAKLEALRHPDTNGAMAYKRAEDGSITGVEAEREERAGSKEEGRARWVEVMRQRFLRGEDGDFEYEDVDENEDLDDRGEEEQRHLEAYLARQSEEFVGEDKPRGETGVQDF</sequence>
<evidence type="ECO:0000256" key="1">
    <source>
        <dbReference type="SAM" id="MobiDB-lite"/>
    </source>
</evidence>
<reference evidence="3" key="1">
    <citation type="submission" date="2021-12" db="EMBL/GenBank/DDBJ databases">
        <title>Black yeast isolated from Biological Soil Crust.</title>
        <authorList>
            <person name="Kurbessoian T."/>
        </authorList>
    </citation>
    <scope>NUCLEOTIDE SEQUENCE</scope>
    <source>
        <strain evidence="3">CCFEE 5208</strain>
    </source>
</reference>
<proteinExistence type="predicted"/>
<name>A0AAN6J1U7_9PEZI</name>
<feature type="domain" description="CCD97-like C-terminal" evidence="2">
    <location>
        <begin position="42"/>
        <end position="117"/>
    </location>
</feature>
<evidence type="ECO:0000259" key="2">
    <source>
        <dbReference type="Pfam" id="PF09747"/>
    </source>
</evidence>
<feature type="compositionally biased region" description="Acidic residues" evidence="1">
    <location>
        <begin position="162"/>
        <end position="180"/>
    </location>
</feature>
<feature type="region of interest" description="Disordered" evidence="1">
    <location>
        <begin position="162"/>
        <end position="183"/>
    </location>
</feature>
<dbReference type="EMBL" id="JASUXU010000078">
    <property type="protein sequence ID" value="KAK0310146.1"/>
    <property type="molecule type" value="Genomic_DNA"/>
</dbReference>
<dbReference type="Proteomes" id="UP001168146">
    <property type="component" value="Unassembled WGS sequence"/>
</dbReference>
<accession>A0AAN6J1U7</accession>
<feature type="domain" description="CCD97-like C-terminal" evidence="2">
    <location>
        <begin position="132"/>
        <end position="189"/>
    </location>
</feature>
<comment type="caution">
    <text evidence="3">The sequence shown here is derived from an EMBL/GenBank/DDBJ whole genome shotgun (WGS) entry which is preliminary data.</text>
</comment>
<gene>
    <name evidence="3" type="ORF">LTR82_014969</name>
</gene>
<dbReference type="InterPro" id="IPR018613">
    <property type="entry name" value="Ccdc97-like"/>
</dbReference>
<evidence type="ECO:0000313" key="3">
    <source>
        <dbReference type="EMBL" id="KAK0310146.1"/>
    </source>
</evidence>
<feature type="region of interest" description="Disordered" evidence="1">
    <location>
        <begin position="193"/>
        <end position="212"/>
    </location>
</feature>
<dbReference type="InterPro" id="IPR040233">
    <property type="entry name" value="CCD97-like_C"/>
</dbReference>
<dbReference type="Pfam" id="PF09747">
    <property type="entry name" value="CCD97-like_C"/>
    <property type="match status" value="2"/>
</dbReference>
<dbReference type="PANTHER" id="PTHR31840">
    <property type="entry name" value="COILED-COIL DOMAIN-CONTAINING PROTEIN 97"/>
    <property type="match status" value="1"/>
</dbReference>
<organism evidence="3 4">
    <name type="scientific">Friedmanniomyces endolithicus</name>
    <dbReference type="NCBI Taxonomy" id="329885"/>
    <lineage>
        <taxon>Eukaryota</taxon>
        <taxon>Fungi</taxon>
        <taxon>Dikarya</taxon>
        <taxon>Ascomycota</taxon>
        <taxon>Pezizomycotina</taxon>
        <taxon>Dothideomycetes</taxon>
        <taxon>Dothideomycetidae</taxon>
        <taxon>Mycosphaerellales</taxon>
        <taxon>Teratosphaeriaceae</taxon>
        <taxon>Friedmanniomyces</taxon>
    </lineage>
</organism>
<evidence type="ECO:0000313" key="4">
    <source>
        <dbReference type="Proteomes" id="UP001168146"/>
    </source>
</evidence>
<dbReference type="PANTHER" id="PTHR31840:SF1">
    <property type="entry name" value="COILED-COIL DOMAIN-CONTAINING PROTEIN 97"/>
    <property type="match status" value="1"/>
</dbReference>
<feature type="region of interest" description="Disordered" evidence="1">
    <location>
        <begin position="1"/>
        <end position="24"/>
    </location>
</feature>
<dbReference type="AlphaFoldDB" id="A0AAN6J1U7"/>
<protein>
    <recommendedName>
        <fullName evidence="2">CCD97-like C-terminal domain-containing protein</fullName>
    </recommendedName>
</protein>
<feature type="compositionally biased region" description="Basic and acidic residues" evidence="1">
    <location>
        <begin position="193"/>
        <end position="205"/>
    </location>
</feature>